<organism evidence="1 2">
    <name type="scientific">Panicum virgatum</name>
    <name type="common">Blackwell switchgrass</name>
    <dbReference type="NCBI Taxonomy" id="38727"/>
    <lineage>
        <taxon>Eukaryota</taxon>
        <taxon>Viridiplantae</taxon>
        <taxon>Streptophyta</taxon>
        <taxon>Embryophyta</taxon>
        <taxon>Tracheophyta</taxon>
        <taxon>Spermatophyta</taxon>
        <taxon>Magnoliopsida</taxon>
        <taxon>Liliopsida</taxon>
        <taxon>Poales</taxon>
        <taxon>Poaceae</taxon>
        <taxon>PACMAD clade</taxon>
        <taxon>Panicoideae</taxon>
        <taxon>Panicodae</taxon>
        <taxon>Paniceae</taxon>
        <taxon>Panicinae</taxon>
        <taxon>Panicum</taxon>
        <taxon>Panicum sect. Hiantes</taxon>
    </lineage>
</organism>
<evidence type="ECO:0000313" key="1">
    <source>
        <dbReference type="EMBL" id="KAG2556718.1"/>
    </source>
</evidence>
<keyword evidence="2" id="KW-1185">Reference proteome</keyword>
<dbReference type="AlphaFoldDB" id="A0A8T0P6U3"/>
<evidence type="ECO:0000313" key="2">
    <source>
        <dbReference type="Proteomes" id="UP000823388"/>
    </source>
</evidence>
<protein>
    <submittedName>
        <fullName evidence="1">Uncharacterized protein</fullName>
    </submittedName>
</protein>
<sequence>MLSFMVTIPEAFNSGSDTQMETDPDDNDLRGYILLVSRGPALRIVCRVDSTFHCPICPDLTDWWTRPNEVRDHIVGRAKSRALREDNKKKYSRHRVLARNEGWMLRALSTPRRHYRRPFPSPGKYHYVKS</sequence>
<name>A0A8T0P6U3_PANVG</name>
<comment type="caution">
    <text evidence="1">The sequence shown here is derived from an EMBL/GenBank/DDBJ whole genome shotgun (WGS) entry which is preliminary data.</text>
</comment>
<reference evidence="1" key="1">
    <citation type="submission" date="2020-05" db="EMBL/GenBank/DDBJ databases">
        <title>WGS assembly of Panicum virgatum.</title>
        <authorList>
            <person name="Lovell J.T."/>
            <person name="Jenkins J."/>
            <person name="Shu S."/>
            <person name="Juenger T.E."/>
            <person name="Schmutz J."/>
        </authorList>
    </citation>
    <scope>NUCLEOTIDE SEQUENCE</scope>
    <source>
        <strain evidence="1">AP13</strain>
    </source>
</reference>
<gene>
    <name evidence="1" type="ORF">PVAP13_8NG192402</name>
</gene>
<dbReference type="Proteomes" id="UP000823388">
    <property type="component" value="Chromosome 8N"/>
</dbReference>
<proteinExistence type="predicted"/>
<dbReference type="EMBL" id="CM029052">
    <property type="protein sequence ID" value="KAG2556718.1"/>
    <property type="molecule type" value="Genomic_DNA"/>
</dbReference>
<accession>A0A8T0P6U3</accession>